<dbReference type="GO" id="GO:0005829">
    <property type="term" value="C:cytosol"/>
    <property type="evidence" value="ECO:0007669"/>
    <property type="project" value="TreeGrafter"/>
</dbReference>
<organism evidence="2 3">
    <name type="scientific">Mycoplasma putrefaciens (strain ATCC 15718 / NCTC 10155 / C30 KS-1 / KS-1)</name>
    <dbReference type="NCBI Taxonomy" id="743965"/>
    <lineage>
        <taxon>Bacteria</taxon>
        <taxon>Bacillati</taxon>
        <taxon>Mycoplasmatota</taxon>
        <taxon>Mollicutes</taxon>
        <taxon>Mycoplasmataceae</taxon>
        <taxon>Mycoplasma</taxon>
    </lineage>
</organism>
<evidence type="ECO:0000313" key="2">
    <source>
        <dbReference type="EMBL" id="AEM68532.1"/>
    </source>
</evidence>
<dbReference type="GO" id="GO:0019239">
    <property type="term" value="F:deaminase activity"/>
    <property type="evidence" value="ECO:0007669"/>
    <property type="project" value="TreeGrafter"/>
</dbReference>
<evidence type="ECO:0000313" key="3">
    <source>
        <dbReference type="Proteomes" id="UP000008907"/>
    </source>
</evidence>
<dbReference type="Proteomes" id="UP000008907">
    <property type="component" value="Chromosome"/>
</dbReference>
<dbReference type="NCBIfam" id="TIGR00004">
    <property type="entry name" value="Rid family detoxifying hydrolase"/>
    <property type="match status" value="1"/>
</dbReference>
<dbReference type="PANTHER" id="PTHR11803">
    <property type="entry name" value="2-IMINOBUTANOATE/2-IMINOPROPANOATE DEAMINASE RIDA"/>
    <property type="match status" value="1"/>
</dbReference>
<dbReference type="InterPro" id="IPR035959">
    <property type="entry name" value="RutC-like_sf"/>
</dbReference>
<comment type="similarity">
    <text evidence="1">Belongs to the RutC family.</text>
</comment>
<proteinExistence type="inferred from homology"/>
<name>A0A7U4E974_MYCPK</name>
<dbReference type="InterPro" id="IPR019897">
    <property type="entry name" value="RidA_CS"/>
</dbReference>
<gene>
    <name evidence="2" type="ordered locus">MPUT_0133</name>
</gene>
<protein>
    <submittedName>
        <fullName evidence="2">Endoribonuclease L-PSP, putative</fullName>
        <ecNumber evidence="2">3.1.-.-</ecNumber>
    </submittedName>
</protein>
<dbReference type="RefSeq" id="WP_014034888.1">
    <property type="nucleotide sequence ID" value="NC_015946.1"/>
</dbReference>
<dbReference type="EMBL" id="CP003021">
    <property type="protein sequence ID" value="AEM68532.1"/>
    <property type="molecule type" value="Genomic_DNA"/>
</dbReference>
<dbReference type="PANTHER" id="PTHR11803:SF39">
    <property type="entry name" value="2-IMINOBUTANOATE_2-IMINOPROPANOATE DEAMINASE"/>
    <property type="match status" value="1"/>
</dbReference>
<dbReference type="Gene3D" id="3.30.1330.40">
    <property type="entry name" value="RutC-like"/>
    <property type="match status" value="1"/>
</dbReference>
<dbReference type="InterPro" id="IPR006175">
    <property type="entry name" value="YjgF/YER057c/UK114"/>
</dbReference>
<evidence type="ECO:0000256" key="1">
    <source>
        <dbReference type="ARBA" id="ARBA00010552"/>
    </source>
</evidence>
<dbReference type="EC" id="3.1.-.-" evidence="2"/>
<reference evidence="2 3" key="1">
    <citation type="journal article" date="2011" name="J. Bacteriol.">
        <title>Genome Sequence of Mycoplasma putrefaciens Type Strain KS1.</title>
        <authorList>
            <person name="Calcutt M.J."/>
            <person name="Foecking M.F."/>
        </authorList>
    </citation>
    <scope>NUCLEOTIDE SEQUENCE [LARGE SCALE GENOMIC DNA]</scope>
    <source>
        <strain evidence="3">ATCC 15718 / NCTC 10155 / C30 KS-1 / KS-1</strain>
    </source>
</reference>
<sequence length="132" mass="14641">MKIIHTDNAPKAIGPYSQAIQICNGTLYLSGQLGLDAQTMQLPASIEQQTKNALKNIDAILNQAGYSKNDVVKTLVLLKDINDFTKVNEIYARYFQDHKPARSTFQVAGLPKDASIEIEVIAYKKESNCLLK</sequence>
<dbReference type="FunFam" id="3.30.1330.40:FF:000001">
    <property type="entry name" value="L-PSP family endoribonuclease"/>
    <property type="match status" value="1"/>
</dbReference>
<dbReference type="AlphaFoldDB" id="A0A7U4E974"/>
<dbReference type="SUPFAM" id="SSF55298">
    <property type="entry name" value="YjgF-like"/>
    <property type="match status" value="1"/>
</dbReference>
<keyword evidence="2" id="KW-0378">Hydrolase</keyword>
<dbReference type="KEGG" id="mpf:MPUT_0133"/>
<dbReference type="PROSITE" id="PS01094">
    <property type="entry name" value="UPF0076"/>
    <property type="match status" value="1"/>
</dbReference>
<dbReference type="Pfam" id="PF01042">
    <property type="entry name" value="Ribonuc_L-PSP"/>
    <property type="match status" value="1"/>
</dbReference>
<dbReference type="CDD" id="cd00448">
    <property type="entry name" value="YjgF_YER057c_UK114_family"/>
    <property type="match status" value="1"/>
</dbReference>
<dbReference type="InterPro" id="IPR006056">
    <property type="entry name" value="RidA"/>
</dbReference>
<accession>A0A7U4E974</accession>